<sequence>MSYARFLSVVVLASAVCAAPVERQEQSFGPDSQISAQVPTPTVGYPVVVYENGYTSATYHGPYTGTATVTGAANGPETLAASIAPGPPNPTATYYNSEGVPLNPMPAPYTPAGGLGTNGTLPRYMVESDFDFESIALGLYQEWIELDLFHDGLARFSDAEFTAAGLGPEARSLIEFMANQESGHATLLTNMLGERAPKECIYNYPYTTVREWVDFMQRLTRFGESGVWGFINHLDSREVGQLLAQSIATEARQQQVFRQMSGLTPMDVWFENGWPQSWAWTMLAPYISYCPENQTRLVWQNFPTLHILNNANINRFSPNDTSQNGNETVGDRIADPSLSTIPDSASCEYLTGPPGYACEPAVAHNKSEPLSFPGKKILFEWDAPGQAVGPNNSYVTSTNAGSPKFVAWSNQLNLTYSALTLTGNNSGFTYQPEGYVYGDDGIINGTMAVLLTDLDLYVTPFNTSMLNPHVVALGMYQAG</sequence>
<organism evidence="2 3">
    <name type="scientific">Cyphellophora attinorum</name>
    <dbReference type="NCBI Taxonomy" id="1664694"/>
    <lineage>
        <taxon>Eukaryota</taxon>
        <taxon>Fungi</taxon>
        <taxon>Dikarya</taxon>
        <taxon>Ascomycota</taxon>
        <taxon>Pezizomycotina</taxon>
        <taxon>Eurotiomycetes</taxon>
        <taxon>Chaetothyriomycetidae</taxon>
        <taxon>Chaetothyriales</taxon>
        <taxon>Cyphellophoraceae</taxon>
        <taxon>Cyphellophora</taxon>
    </lineage>
</organism>
<evidence type="ECO:0000256" key="1">
    <source>
        <dbReference type="SAM" id="SignalP"/>
    </source>
</evidence>
<reference evidence="2 3" key="1">
    <citation type="submission" date="2015-06" db="EMBL/GenBank/DDBJ databases">
        <title>Draft genome of the ant-associated black yeast Phialophora attae CBS 131958.</title>
        <authorList>
            <person name="Moreno L.F."/>
            <person name="Stielow B.J."/>
            <person name="de Hoog S."/>
            <person name="Vicente V.A."/>
            <person name="Weiss V.A."/>
            <person name="de Vries M."/>
            <person name="Cruz L.M."/>
            <person name="Souza E.M."/>
        </authorList>
    </citation>
    <scope>NUCLEOTIDE SEQUENCE [LARGE SCALE GENOMIC DNA]</scope>
    <source>
        <strain evidence="2 3">CBS 131958</strain>
    </source>
</reference>
<dbReference type="Proteomes" id="UP000038010">
    <property type="component" value="Unassembled WGS sequence"/>
</dbReference>
<dbReference type="AlphaFoldDB" id="A0A0N1H2C3"/>
<protein>
    <submittedName>
        <fullName evidence="2">Protein rds1</fullName>
    </submittedName>
</protein>
<feature type="chain" id="PRO_5005872980" evidence="1">
    <location>
        <begin position="19"/>
        <end position="479"/>
    </location>
</feature>
<accession>A0A0N1H2C3</accession>
<dbReference type="PANTHER" id="PTHR38705">
    <property type="entry name" value="PROTEIN RDS1"/>
    <property type="match status" value="1"/>
</dbReference>
<dbReference type="VEuPathDB" id="FungiDB:AB675_9958"/>
<evidence type="ECO:0000313" key="2">
    <source>
        <dbReference type="EMBL" id="KPI35324.1"/>
    </source>
</evidence>
<dbReference type="RefSeq" id="XP_017995287.1">
    <property type="nucleotide sequence ID" value="XM_018150536.1"/>
</dbReference>
<proteinExistence type="predicted"/>
<keyword evidence="1" id="KW-0732">Signal</keyword>
<dbReference type="InterPro" id="IPR039254">
    <property type="entry name" value="Rds1"/>
</dbReference>
<dbReference type="EMBL" id="LFJN01000041">
    <property type="protein sequence ID" value="KPI35324.1"/>
    <property type="molecule type" value="Genomic_DNA"/>
</dbReference>
<dbReference type="GeneID" id="28742416"/>
<gene>
    <name evidence="2" type="ORF">AB675_9958</name>
</gene>
<dbReference type="PANTHER" id="PTHR38705:SF1">
    <property type="entry name" value="PROTEIN RDS1"/>
    <property type="match status" value="1"/>
</dbReference>
<dbReference type="STRING" id="1664694.A0A0N1H2C3"/>
<dbReference type="Pfam" id="PF13668">
    <property type="entry name" value="Ferritin_2"/>
    <property type="match status" value="1"/>
</dbReference>
<comment type="caution">
    <text evidence="2">The sequence shown here is derived from an EMBL/GenBank/DDBJ whole genome shotgun (WGS) entry which is preliminary data.</text>
</comment>
<evidence type="ECO:0000313" key="3">
    <source>
        <dbReference type="Proteomes" id="UP000038010"/>
    </source>
</evidence>
<name>A0A0N1H2C3_9EURO</name>
<feature type="signal peptide" evidence="1">
    <location>
        <begin position="1"/>
        <end position="18"/>
    </location>
</feature>
<keyword evidence="3" id="KW-1185">Reference proteome</keyword>
<dbReference type="OrthoDB" id="2098436at2759"/>